<dbReference type="EMBL" id="UYRU01084555">
    <property type="protein sequence ID" value="VDN33983.1"/>
    <property type="molecule type" value="Genomic_DNA"/>
</dbReference>
<name>A0A3P7NAI2_DIBLA</name>
<evidence type="ECO:0000313" key="2">
    <source>
        <dbReference type="Proteomes" id="UP000281553"/>
    </source>
</evidence>
<reference evidence="1 2" key="1">
    <citation type="submission" date="2018-11" db="EMBL/GenBank/DDBJ databases">
        <authorList>
            <consortium name="Pathogen Informatics"/>
        </authorList>
    </citation>
    <scope>NUCLEOTIDE SEQUENCE [LARGE SCALE GENOMIC DNA]</scope>
</reference>
<dbReference type="Proteomes" id="UP000281553">
    <property type="component" value="Unassembled WGS sequence"/>
</dbReference>
<evidence type="ECO:0000313" key="1">
    <source>
        <dbReference type="EMBL" id="VDN33983.1"/>
    </source>
</evidence>
<organism evidence="1 2">
    <name type="scientific">Dibothriocephalus latus</name>
    <name type="common">Fish tapeworm</name>
    <name type="synonym">Diphyllobothrium latum</name>
    <dbReference type="NCBI Taxonomy" id="60516"/>
    <lineage>
        <taxon>Eukaryota</taxon>
        <taxon>Metazoa</taxon>
        <taxon>Spiralia</taxon>
        <taxon>Lophotrochozoa</taxon>
        <taxon>Platyhelminthes</taxon>
        <taxon>Cestoda</taxon>
        <taxon>Eucestoda</taxon>
        <taxon>Diphyllobothriidea</taxon>
        <taxon>Diphyllobothriidae</taxon>
        <taxon>Dibothriocephalus</taxon>
    </lineage>
</organism>
<proteinExistence type="predicted"/>
<accession>A0A3P7NAI2</accession>
<keyword evidence="2" id="KW-1185">Reference proteome</keyword>
<sequence length="73" mass="8355">MFQHHRLSLNPLPELSILPLSVMLNRLPALNLEKWRATRTGPLATLSPPGIIRPQKSRLMAQRIQNRYTSLNS</sequence>
<gene>
    <name evidence="1" type="ORF">DILT_LOCUS16389</name>
</gene>
<protein>
    <submittedName>
        <fullName evidence="1">Uncharacterized protein</fullName>
    </submittedName>
</protein>
<dbReference type="AlphaFoldDB" id="A0A3P7NAI2"/>